<organism evidence="3 4">
    <name type="scientific">Rubroshorea leprosula</name>
    <dbReference type="NCBI Taxonomy" id="152421"/>
    <lineage>
        <taxon>Eukaryota</taxon>
        <taxon>Viridiplantae</taxon>
        <taxon>Streptophyta</taxon>
        <taxon>Embryophyta</taxon>
        <taxon>Tracheophyta</taxon>
        <taxon>Spermatophyta</taxon>
        <taxon>Magnoliopsida</taxon>
        <taxon>eudicotyledons</taxon>
        <taxon>Gunneridae</taxon>
        <taxon>Pentapetalae</taxon>
        <taxon>rosids</taxon>
        <taxon>malvids</taxon>
        <taxon>Malvales</taxon>
        <taxon>Dipterocarpaceae</taxon>
        <taxon>Rubroshorea</taxon>
    </lineage>
</organism>
<dbReference type="InterPro" id="IPR046960">
    <property type="entry name" value="PPR_At4g14850-like_plant"/>
</dbReference>
<dbReference type="Proteomes" id="UP001054252">
    <property type="component" value="Unassembled WGS sequence"/>
</dbReference>
<keyword evidence="1" id="KW-0677">Repeat</keyword>
<evidence type="ECO:0000313" key="4">
    <source>
        <dbReference type="Proteomes" id="UP001054252"/>
    </source>
</evidence>
<comment type="caution">
    <text evidence="3">The sequence shown here is derived from an EMBL/GenBank/DDBJ whole genome shotgun (WGS) entry which is preliminary data.</text>
</comment>
<evidence type="ECO:0000256" key="1">
    <source>
        <dbReference type="ARBA" id="ARBA00022737"/>
    </source>
</evidence>
<feature type="repeat" description="PPR" evidence="2">
    <location>
        <begin position="471"/>
        <end position="505"/>
    </location>
</feature>
<dbReference type="Gene3D" id="1.25.40.10">
    <property type="entry name" value="Tetratricopeptide repeat domain"/>
    <property type="match status" value="6"/>
</dbReference>
<evidence type="ECO:0000256" key="2">
    <source>
        <dbReference type="PROSITE-ProRule" id="PRU00708"/>
    </source>
</evidence>
<dbReference type="InterPro" id="IPR046848">
    <property type="entry name" value="E_motif"/>
</dbReference>
<protein>
    <recommendedName>
        <fullName evidence="5">Pentatricopeptide repeat-containing protein</fullName>
    </recommendedName>
</protein>
<dbReference type="GO" id="GO:0009451">
    <property type="term" value="P:RNA modification"/>
    <property type="evidence" value="ECO:0007669"/>
    <property type="project" value="InterPro"/>
</dbReference>
<name>A0AAV5LPU4_9ROSI</name>
<dbReference type="Pfam" id="PF20431">
    <property type="entry name" value="E_motif"/>
    <property type="match status" value="1"/>
</dbReference>
<dbReference type="PROSITE" id="PS51375">
    <property type="entry name" value="PPR"/>
    <property type="match status" value="6"/>
</dbReference>
<feature type="repeat" description="PPR" evidence="2">
    <location>
        <begin position="82"/>
        <end position="116"/>
    </location>
</feature>
<keyword evidence="4" id="KW-1185">Reference proteome</keyword>
<dbReference type="PANTHER" id="PTHR47926">
    <property type="entry name" value="PENTATRICOPEPTIDE REPEAT-CONTAINING PROTEIN"/>
    <property type="match status" value="1"/>
</dbReference>
<dbReference type="PANTHER" id="PTHR47926:SF347">
    <property type="entry name" value="PENTATRICOPEPTIDE REPEAT-CONTAINING PROTEIN"/>
    <property type="match status" value="1"/>
</dbReference>
<feature type="repeat" description="PPR" evidence="2">
    <location>
        <begin position="400"/>
        <end position="434"/>
    </location>
</feature>
<sequence>MKNGCVQDAQNLFDKMPQRNTVTWNAMVRGYFLNGFFDKALCLFHQMPERDIFSYNTVISGLMQCGDVDRAREIFYRMVCRDVVTWNSMISGYVSNGLVEEARRVFDEMPVKNVISWNLVLGALVDSKRLDLAEEYFRNMNARDVASWTIMISGLVRTGRIAEARQLFEEMPVKDVQGWNAMLAGYVENECVEMAKMLFGQMPDRDLDSWKLLISGLVSIQHFSDATRYFMEMPTKCHKTWNLIQLGLIRKGLVKEAHAFSEKVPYNDVVSWTNMIVGYFEIGEIGNAVKLFQLMPIRDTTIWNVMIFGLGENDHGEEGLKVFIRMKESGQSPDEATFTSVLTICSNLPTFDFGKQSHAHVIKSSLDLFTAVSNAMVTMYARCGNMHSALLEFSSMPFHDIISWNSVICGLAHNSSGEKAVEMFEQMRLTDVKPNQITFIGVLSACSHSGLVDEGKYYFDYMKNECFLEPTSEHYTCIVDLLGRFGLINEAMNFLNQMRQDGIEVPASVWGALLGACRIHKNIEVGEIVGERVLEIEPDNSGVYLILAEMYLTCGRREDAERIRARMKENGTKKQPGCSWTEVNNSSQVFLSGDRSHPEFSQICCVLDLLHCDIGIEILRSHASYTETSEALLDGC</sequence>
<feature type="repeat" description="PPR" evidence="2">
    <location>
        <begin position="20"/>
        <end position="54"/>
    </location>
</feature>
<dbReference type="InterPro" id="IPR011990">
    <property type="entry name" value="TPR-like_helical_dom_sf"/>
</dbReference>
<dbReference type="InterPro" id="IPR002885">
    <property type="entry name" value="PPR_rpt"/>
</dbReference>
<feature type="repeat" description="PPR" evidence="2">
    <location>
        <begin position="299"/>
        <end position="333"/>
    </location>
</feature>
<evidence type="ECO:0000313" key="3">
    <source>
        <dbReference type="EMBL" id="GKV39150.1"/>
    </source>
</evidence>
<feature type="repeat" description="PPR" evidence="2">
    <location>
        <begin position="144"/>
        <end position="178"/>
    </location>
</feature>
<dbReference type="FunFam" id="1.25.40.10:FF:001093">
    <property type="entry name" value="Pentatricopeptide repeat-containing protein At2g34400"/>
    <property type="match status" value="1"/>
</dbReference>
<dbReference type="NCBIfam" id="TIGR00756">
    <property type="entry name" value="PPR"/>
    <property type="match status" value="8"/>
</dbReference>
<dbReference type="Pfam" id="PF01535">
    <property type="entry name" value="PPR"/>
    <property type="match status" value="8"/>
</dbReference>
<dbReference type="GO" id="GO:0003723">
    <property type="term" value="F:RNA binding"/>
    <property type="evidence" value="ECO:0007669"/>
    <property type="project" value="InterPro"/>
</dbReference>
<proteinExistence type="predicted"/>
<reference evidence="3 4" key="1">
    <citation type="journal article" date="2021" name="Commun. Biol.">
        <title>The genome of Shorea leprosula (Dipterocarpaceae) highlights the ecological relevance of drought in aseasonal tropical rainforests.</title>
        <authorList>
            <person name="Ng K.K.S."/>
            <person name="Kobayashi M.J."/>
            <person name="Fawcett J.A."/>
            <person name="Hatakeyama M."/>
            <person name="Paape T."/>
            <person name="Ng C.H."/>
            <person name="Ang C.C."/>
            <person name="Tnah L.H."/>
            <person name="Lee C.T."/>
            <person name="Nishiyama T."/>
            <person name="Sese J."/>
            <person name="O'Brien M.J."/>
            <person name="Copetti D."/>
            <person name="Mohd Noor M.I."/>
            <person name="Ong R.C."/>
            <person name="Putra M."/>
            <person name="Sireger I.Z."/>
            <person name="Indrioko S."/>
            <person name="Kosugi Y."/>
            <person name="Izuno A."/>
            <person name="Isagi Y."/>
            <person name="Lee S.L."/>
            <person name="Shimizu K.K."/>
        </authorList>
    </citation>
    <scope>NUCLEOTIDE SEQUENCE [LARGE SCALE GENOMIC DNA]</scope>
    <source>
        <strain evidence="3">214</strain>
    </source>
</reference>
<dbReference type="EMBL" id="BPVZ01000132">
    <property type="protein sequence ID" value="GKV39150.1"/>
    <property type="molecule type" value="Genomic_DNA"/>
</dbReference>
<dbReference type="Pfam" id="PF13041">
    <property type="entry name" value="PPR_2"/>
    <property type="match status" value="2"/>
</dbReference>
<accession>A0AAV5LPU4</accession>
<dbReference type="SUPFAM" id="SSF48452">
    <property type="entry name" value="TPR-like"/>
    <property type="match status" value="1"/>
</dbReference>
<gene>
    <name evidence="3" type="ORF">SLEP1_g46960</name>
</gene>
<evidence type="ECO:0008006" key="5">
    <source>
        <dbReference type="Google" id="ProtNLM"/>
    </source>
</evidence>
<dbReference type="AlphaFoldDB" id="A0AAV5LPU4"/>